<accession>A0A916S2T6</accession>
<name>A0A916S2T6_9HYPH</name>
<organism evidence="1 2">
    <name type="scientific">Nitratireductor aestuarii</name>
    <dbReference type="NCBI Taxonomy" id="1735103"/>
    <lineage>
        <taxon>Bacteria</taxon>
        <taxon>Pseudomonadati</taxon>
        <taxon>Pseudomonadota</taxon>
        <taxon>Alphaproteobacteria</taxon>
        <taxon>Hyphomicrobiales</taxon>
        <taxon>Phyllobacteriaceae</taxon>
        <taxon>Nitratireductor</taxon>
    </lineage>
</organism>
<sequence>MSGTALRREADDAAAAVDDLLIALAAKAYPMLDLAFLKGELDQGCEGRGAVWQWMAVRAAMSAAGHGSSPGMG</sequence>
<dbReference type="EMBL" id="BMIF01000022">
    <property type="protein sequence ID" value="GGA81657.1"/>
    <property type="molecule type" value="Genomic_DNA"/>
</dbReference>
<keyword evidence="2" id="KW-1185">Reference proteome</keyword>
<reference evidence="1" key="2">
    <citation type="submission" date="2020-09" db="EMBL/GenBank/DDBJ databases">
        <authorList>
            <person name="Sun Q."/>
            <person name="Zhou Y."/>
        </authorList>
    </citation>
    <scope>NUCLEOTIDE SEQUENCE</scope>
    <source>
        <strain evidence="1">CGMCC 1.15320</strain>
    </source>
</reference>
<evidence type="ECO:0000313" key="1">
    <source>
        <dbReference type="EMBL" id="GGA81657.1"/>
    </source>
</evidence>
<reference evidence="1" key="1">
    <citation type="journal article" date="2014" name="Int. J. Syst. Evol. Microbiol.">
        <title>Complete genome sequence of Corynebacterium casei LMG S-19264T (=DSM 44701T), isolated from a smear-ripened cheese.</title>
        <authorList>
            <consortium name="US DOE Joint Genome Institute (JGI-PGF)"/>
            <person name="Walter F."/>
            <person name="Albersmeier A."/>
            <person name="Kalinowski J."/>
            <person name="Ruckert C."/>
        </authorList>
    </citation>
    <scope>NUCLEOTIDE SEQUENCE</scope>
    <source>
        <strain evidence="1">CGMCC 1.15320</strain>
    </source>
</reference>
<comment type="caution">
    <text evidence="1">The sequence shown here is derived from an EMBL/GenBank/DDBJ whole genome shotgun (WGS) entry which is preliminary data.</text>
</comment>
<dbReference type="Proteomes" id="UP000636264">
    <property type="component" value="Unassembled WGS sequence"/>
</dbReference>
<gene>
    <name evidence="1" type="ORF">GCM10011385_39880</name>
</gene>
<protein>
    <submittedName>
        <fullName evidence="1">Uncharacterized protein</fullName>
    </submittedName>
</protein>
<evidence type="ECO:0000313" key="2">
    <source>
        <dbReference type="Proteomes" id="UP000636264"/>
    </source>
</evidence>
<proteinExistence type="predicted"/>
<dbReference type="AlphaFoldDB" id="A0A916S2T6"/>